<dbReference type="InterPro" id="IPR004547">
    <property type="entry name" value="Glucosamine6P_isomerase"/>
</dbReference>
<proteinExistence type="inferred from homology"/>
<name>A0A1Z5IF25_9LACO</name>
<accession>A0A1Z5IF25</accession>
<dbReference type="InterPro" id="IPR037171">
    <property type="entry name" value="NagB/RpiA_transferase-like"/>
</dbReference>
<comment type="caution">
    <text evidence="6">The sequence shown here is derived from an EMBL/GenBank/DDBJ whole genome shotgun (WGS) entry which is preliminary data.</text>
</comment>
<feature type="active site" description="Proton acceptor; for enolization step" evidence="4">
    <location>
        <position position="70"/>
    </location>
</feature>
<comment type="similarity">
    <text evidence="4">Belongs to the glucosamine/galactosamine-6-phosphate isomerase family. NagB subfamily.</text>
</comment>
<dbReference type="GO" id="GO:0042802">
    <property type="term" value="F:identical protein binding"/>
    <property type="evidence" value="ECO:0007669"/>
    <property type="project" value="TreeGrafter"/>
</dbReference>
<dbReference type="GO" id="GO:0006046">
    <property type="term" value="P:N-acetylglucosamine catabolic process"/>
    <property type="evidence" value="ECO:0007669"/>
    <property type="project" value="TreeGrafter"/>
</dbReference>
<dbReference type="PROSITE" id="PS01161">
    <property type="entry name" value="GLC_GALNAC_ISOMERASE"/>
    <property type="match status" value="1"/>
</dbReference>
<feature type="active site" description="Proton acceptor; for ring-opening step" evidence="4">
    <location>
        <position position="138"/>
    </location>
</feature>
<dbReference type="Proteomes" id="UP000198374">
    <property type="component" value="Unassembled WGS sequence"/>
</dbReference>
<evidence type="ECO:0000256" key="2">
    <source>
        <dbReference type="ARBA" id="ARBA00022801"/>
    </source>
</evidence>
<dbReference type="PANTHER" id="PTHR11280:SF5">
    <property type="entry name" value="GLUCOSAMINE-6-PHOSPHATE ISOMERASE"/>
    <property type="match status" value="1"/>
</dbReference>
<dbReference type="CDD" id="cd01399">
    <property type="entry name" value="GlcN6P_deaminase"/>
    <property type="match status" value="1"/>
</dbReference>
<evidence type="ECO:0000313" key="7">
    <source>
        <dbReference type="Proteomes" id="UP000198374"/>
    </source>
</evidence>
<sequence length="245" mass="27134">MSESTKAKMNVIIVKDRVDGGRKGFEVFENAYRDGAKVFGLATGSTPVTTYEELTKSDLDFSQMTSVNLDEYVGLTPDHPQSYHYFMQKHLFDQKPFAHSYVPDGMNSDAAAEMKRYDQVIADNPIDLQILGLGQNGHIGFNEPGTDPKLGTHKVTLTESTIKANARFFENEDEVPRYAYSMGIASILTSKHILLEAYGPEKADAVKAMIEGPVTTDVPASFLQRHDQVTIIIDEAAASKLSEEY</sequence>
<comment type="caution">
    <text evidence="4">Lacks conserved residue(s) required for the propagation of feature annotation.</text>
</comment>
<protein>
    <recommendedName>
        <fullName evidence="4">Glucosamine-6-phosphate deaminase</fullName>
        <ecNumber evidence="4">3.5.99.6</ecNumber>
    </recommendedName>
    <alternativeName>
        <fullName evidence="4">GlcN6P deaminase</fullName>
        <shortName evidence="4">GNPDA</shortName>
    </alternativeName>
    <alternativeName>
        <fullName evidence="4">Glucosamine-6-phosphate isomerase</fullName>
    </alternativeName>
</protein>
<feature type="active site" description="For ring-opening step" evidence="4">
    <location>
        <position position="143"/>
    </location>
</feature>
<dbReference type="EC" id="3.5.99.6" evidence="4"/>
<keyword evidence="7" id="KW-1185">Reference proteome</keyword>
<reference evidence="6 7" key="1">
    <citation type="submission" date="2015-11" db="EMBL/GenBank/DDBJ databases">
        <title>Draft genome sequences of new species of the genus Lactobacillus isolated from orchardgrass silage.</title>
        <authorList>
            <person name="Tohno M."/>
            <person name="Tanizawa Y."/>
            <person name="Arita M."/>
        </authorList>
    </citation>
    <scope>NUCLEOTIDE SEQUENCE [LARGE SCALE GENOMIC DNA]</scope>
    <source>
        <strain evidence="6 7">IWT30</strain>
    </source>
</reference>
<organism evidence="6 7">
    <name type="scientific">Secundilactobacillus mixtipabuli</name>
    <dbReference type="NCBI Taxonomy" id="1435342"/>
    <lineage>
        <taxon>Bacteria</taxon>
        <taxon>Bacillati</taxon>
        <taxon>Bacillota</taxon>
        <taxon>Bacilli</taxon>
        <taxon>Lactobacillales</taxon>
        <taxon>Lactobacillaceae</taxon>
        <taxon>Secundilactobacillus</taxon>
    </lineage>
</organism>
<evidence type="ECO:0000256" key="1">
    <source>
        <dbReference type="ARBA" id="ARBA00000644"/>
    </source>
</evidence>
<dbReference type="UniPathway" id="UPA00629">
    <property type="reaction ID" value="UER00684"/>
</dbReference>
<gene>
    <name evidence="4 6" type="primary">nagB</name>
    <name evidence="6" type="ORF">IWT30_02228</name>
</gene>
<dbReference type="SUPFAM" id="SSF100950">
    <property type="entry name" value="NagB/RpiA/CoA transferase-like"/>
    <property type="match status" value="1"/>
</dbReference>
<dbReference type="GO" id="GO:0005975">
    <property type="term" value="P:carbohydrate metabolic process"/>
    <property type="evidence" value="ECO:0007669"/>
    <property type="project" value="InterPro"/>
</dbReference>
<dbReference type="AlphaFoldDB" id="A0A1Z5IF25"/>
<evidence type="ECO:0000313" key="6">
    <source>
        <dbReference type="EMBL" id="GAX00248.1"/>
    </source>
</evidence>
<dbReference type="Gene3D" id="3.40.50.1360">
    <property type="match status" value="1"/>
</dbReference>
<evidence type="ECO:0000256" key="3">
    <source>
        <dbReference type="ARBA" id="ARBA00023277"/>
    </source>
</evidence>
<dbReference type="PANTHER" id="PTHR11280">
    <property type="entry name" value="GLUCOSAMINE-6-PHOSPHATE ISOMERASE"/>
    <property type="match status" value="1"/>
</dbReference>
<dbReference type="Pfam" id="PF01182">
    <property type="entry name" value="Glucosamine_iso"/>
    <property type="match status" value="1"/>
</dbReference>
<evidence type="ECO:0000256" key="4">
    <source>
        <dbReference type="HAMAP-Rule" id="MF_01241"/>
    </source>
</evidence>
<comment type="catalytic activity">
    <reaction evidence="1 4">
        <text>alpha-D-glucosamine 6-phosphate + H2O = beta-D-fructose 6-phosphate + NH4(+)</text>
        <dbReference type="Rhea" id="RHEA:12172"/>
        <dbReference type="ChEBI" id="CHEBI:15377"/>
        <dbReference type="ChEBI" id="CHEBI:28938"/>
        <dbReference type="ChEBI" id="CHEBI:57634"/>
        <dbReference type="ChEBI" id="CHEBI:75989"/>
        <dbReference type="EC" id="3.5.99.6"/>
    </reaction>
</comment>
<keyword evidence="3 4" id="KW-0119">Carbohydrate metabolism</keyword>
<comment type="pathway">
    <text evidence="4">Amino-sugar metabolism; N-acetylneuraminate degradation; D-fructose 6-phosphate from N-acetylneuraminate: step 5/5.</text>
</comment>
<dbReference type="GO" id="GO:0019262">
    <property type="term" value="P:N-acetylneuraminate catabolic process"/>
    <property type="evidence" value="ECO:0007669"/>
    <property type="project" value="UniProtKB-UniRule"/>
</dbReference>
<dbReference type="FunFam" id="3.40.50.1360:FF:000003">
    <property type="entry name" value="Glucosamine-6-phosphate deaminase"/>
    <property type="match status" value="1"/>
</dbReference>
<dbReference type="GO" id="GO:0006043">
    <property type="term" value="P:glucosamine catabolic process"/>
    <property type="evidence" value="ECO:0007669"/>
    <property type="project" value="TreeGrafter"/>
</dbReference>
<dbReference type="GO" id="GO:0004342">
    <property type="term" value="F:glucosamine-6-phosphate deaminase activity"/>
    <property type="evidence" value="ECO:0007669"/>
    <property type="project" value="UniProtKB-UniRule"/>
</dbReference>
<dbReference type="EMBL" id="BCMF01000014">
    <property type="protein sequence ID" value="GAX00248.1"/>
    <property type="molecule type" value="Genomic_DNA"/>
</dbReference>
<keyword evidence="2 4" id="KW-0378">Hydrolase</keyword>
<dbReference type="HAMAP" id="MF_01241">
    <property type="entry name" value="GlcN6P_deamin"/>
    <property type="match status" value="1"/>
</dbReference>
<dbReference type="InterPro" id="IPR006148">
    <property type="entry name" value="Glc/Gal-6P_isomerase"/>
</dbReference>
<evidence type="ECO:0000259" key="5">
    <source>
        <dbReference type="Pfam" id="PF01182"/>
    </source>
</evidence>
<comment type="function">
    <text evidence="4">Catalyzes the reversible isomerization-deamination of glucosamine 6-phosphate (GlcN6P) to form fructose 6-phosphate (Fru6P) and ammonium ion.</text>
</comment>
<dbReference type="GO" id="GO:0005737">
    <property type="term" value="C:cytoplasm"/>
    <property type="evidence" value="ECO:0007669"/>
    <property type="project" value="TreeGrafter"/>
</dbReference>
<feature type="active site" description="For ring-opening step" evidence="4">
    <location>
        <position position="136"/>
    </location>
</feature>
<feature type="domain" description="Glucosamine/galactosamine-6-phosphate isomerase" evidence="5">
    <location>
        <begin position="38"/>
        <end position="229"/>
    </location>
</feature>
<dbReference type="InterPro" id="IPR018321">
    <property type="entry name" value="Glucosamine6P_isomerase_CS"/>
</dbReference>